<dbReference type="InterPro" id="IPR035994">
    <property type="entry name" value="Nucleoside_phosphorylase_sf"/>
</dbReference>
<keyword evidence="5" id="KW-0411">Iron-sulfur</keyword>
<dbReference type="PANTHER" id="PTHR30426:SF0">
    <property type="entry name" value="4-HYDROXY-3-METHYLBUT-2-ENYL DIPHOSPHATE REDUCTASE"/>
    <property type="match status" value="1"/>
</dbReference>
<sequence length="293" mass="29422">MRAVIGTPLAVERWAVPGAVRLGMGARTALPAGDAFLVAGLAGGLNPAVRPGDVVVAPDASAPLLAGALRRLGLAVHVGPVHTSDRVVTGAERARLAGTGALAVDMETDRLRAAAGDRPFATARVVTDAVGAALWSPGTLLRGVRGLLTLRTAAPALRQWAAATGGREVRLAPPRSCCAGVADTTDGQQAVRTVARECDLVLVVDRANSSHSARLVEAAERAGVAARSVADAEAVDLGWLPAAGRVGIVAGASAPPAEVDNIVASLAGLGPVTVLPPGSGTENMQFTLPRGVS</sequence>
<proteinExistence type="predicted"/>
<evidence type="ECO:0000256" key="2">
    <source>
        <dbReference type="ARBA" id="ARBA00022485"/>
    </source>
</evidence>
<reference evidence="6 7" key="1">
    <citation type="submission" date="2024-09" db="EMBL/GenBank/DDBJ databases">
        <authorList>
            <person name="Sun Q."/>
            <person name="Mori K."/>
        </authorList>
    </citation>
    <scope>NUCLEOTIDE SEQUENCE [LARGE SCALE GENOMIC DNA]</scope>
    <source>
        <strain evidence="6 7">TBRC 2205</strain>
    </source>
</reference>
<keyword evidence="3" id="KW-0479">Metal-binding</keyword>
<dbReference type="Gene3D" id="3.40.1010.20">
    <property type="entry name" value="4-hydroxy-3-methylbut-2-enyl diphosphate reductase, catalytic domain"/>
    <property type="match status" value="1"/>
</dbReference>
<dbReference type="SUPFAM" id="SSF53167">
    <property type="entry name" value="Purine and uridine phosphorylases"/>
    <property type="match status" value="1"/>
</dbReference>
<dbReference type="Gene3D" id="3.40.50.1580">
    <property type="entry name" value="Nucleoside phosphorylase domain"/>
    <property type="match status" value="1"/>
</dbReference>
<comment type="caution">
    <text evidence="6">The sequence shown here is derived from an EMBL/GenBank/DDBJ whole genome shotgun (WGS) entry which is preliminary data.</text>
</comment>
<evidence type="ECO:0000256" key="5">
    <source>
        <dbReference type="ARBA" id="ARBA00023014"/>
    </source>
</evidence>
<comment type="cofactor">
    <cofactor evidence="1">
        <name>[4Fe-4S] cluster</name>
        <dbReference type="ChEBI" id="CHEBI:49883"/>
    </cofactor>
</comment>
<accession>A0ABV6P5R9</accession>
<evidence type="ECO:0000313" key="6">
    <source>
        <dbReference type="EMBL" id="MFC0567862.1"/>
    </source>
</evidence>
<dbReference type="Pfam" id="PF02401">
    <property type="entry name" value="LYTB"/>
    <property type="match status" value="1"/>
</dbReference>
<keyword evidence="2" id="KW-0004">4Fe-4S</keyword>
<organism evidence="6 7">
    <name type="scientific">Plantactinospora siamensis</name>
    <dbReference type="NCBI Taxonomy" id="555372"/>
    <lineage>
        <taxon>Bacteria</taxon>
        <taxon>Bacillati</taxon>
        <taxon>Actinomycetota</taxon>
        <taxon>Actinomycetes</taxon>
        <taxon>Micromonosporales</taxon>
        <taxon>Micromonosporaceae</taxon>
        <taxon>Plantactinospora</taxon>
    </lineage>
</organism>
<evidence type="ECO:0000256" key="3">
    <source>
        <dbReference type="ARBA" id="ARBA00022723"/>
    </source>
</evidence>
<dbReference type="InterPro" id="IPR003451">
    <property type="entry name" value="LytB/IspH"/>
</dbReference>
<keyword evidence="7" id="KW-1185">Reference proteome</keyword>
<evidence type="ECO:0000256" key="4">
    <source>
        <dbReference type="ARBA" id="ARBA00023004"/>
    </source>
</evidence>
<dbReference type="Proteomes" id="UP001589894">
    <property type="component" value="Unassembled WGS sequence"/>
</dbReference>
<protein>
    <submittedName>
        <fullName evidence="6">Uncharacterized protein</fullName>
    </submittedName>
</protein>
<name>A0ABV6P5R9_9ACTN</name>
<dbReference type="RefSeq" id="WP_377343207.1">
    <property type="nucleotide sequence ID" value="NZ_JBHLUE010000026.1"/>
</dbReference>
<dbReference type="EMBL" id="JBHLUE010000026">
    <property type="protein sequence ID" value="MFC0567862.1"/>
    <property type="molecule type" value="Genomic_DNA"/>
</dbReference>
<evidence type="ECO:0000256" key="1">
    <source>
        <dbReference type="ARBA" id="ARBA00001966"/>
    </source>
</evidence>
<evidence type="ECO:0000313" key="7">
    <source>
        <dbReference type="Proteomes" id="UP001589894"/>
    </source>
</evidence>
<dbReference type="PANTHER" id="PTHR30426">
    <property type="entry name" value="4-HYDROXY-3-METHYLBUT-2-ENYL DIPHOSPHATE REDUCTASE"/>
    <property type="match status" value="1"/>
</dbReference>
<keyword evidence="4" id="KW-0408">Iron</keyword>
<gene>
    <name evidence="6" type="ORF">ACFFHU_27435</name>
</gene>